<feature type="transmembrane region" description="Helical" evidence="1">
    <location>
        <begin position="6"/>
        <end position="24"/>
    </location>
</feature>
<reference evidence="2" key="2">
    <citation type="submission" date="2021-04" db="EMBL/GenBank/DDBJ databases">
        <authorList>
            <person name="Gilroy R."/>
        </authorList>
    </citation>
    <scope>NUCLEOTIDE SEQUENCE</scope>
    <source>
        <strain evidence="2">ChiBcec6-4105</strain>
    </source>
</reference>
<dbReference type="AlphaFoldDB" id="A0A9D2QV24"/>
<evidence type="ECO:0000313" key="3">
    <source>
        <dbReference type="Proteomes" id="UP000823892"/>
    </source>
</evidence>
<protein>
    <recommendedName>
        <fullName evidence="4">Sensor histidine kinase NatK C-terminal domain-containing protein</fullName>
    </recommendedName>
</protein>
<feature type="transmembrane region" description="Helical" evidence="1">
    <location>
        <begin position="36"/>
        <end position="58"/>
    </location>
</feature>
<evidence type="ECO:0000313" key="2">
    <source>
        <dbReference type="EMBL" id="HJD27976.1"/>
    </source>
</evidence>
<evidence type="ECO:0008006" key="4">
    <source>
        <dbReference type="Google" id="ProtNLM"/>
    </source>
</evidence>
<reference evidence="2" key="1">
    <citation type="journal article" date="2021" name="PeerJ">
        <title>Extensive microbial diversity within the chicken gut microbiome revealed by metagenomics and culture.</title>
        <authorList>
            <person name="Gilroy R."/>
            <person name="Ravi A."/>
            <person name="Getino M."/>
            <person name="Pursley I."/>
            <person name="Horton D.L."/>
            <person name="Alikhan N.F."/>
            <person name="Baker D."/>
            <person name="Gharbi K."/>
            <person name="Hall N."/>
            <person name="Watson M."/>
            <person name="Adriaenssens E.M."/>
            <person name="Foster-Nyarko E."/>
            <person name="Jarju S."/>
            <person name="Secka A."/>
            <person name="Antonio M."/>
            <person name="Oren A."/>
            <person name="Chaudhuri R.R."/>
            <person name="La Ragione R."/>
            <person name="Hildebrand F."/>
            <person name="Pallen M.J."/>
        </authorList>
    </citation>
    <scope>NUCLEOTIDE SEQUENCE</scope>
    <source>
        <strain evidence="2">ChiBcec6-4105</strain>
    </source>
</reference>
<keyword evidence="1" id="KW-1133">Transmembrane helix</keyword>
<name>A0A9D2QV24_9FIRM</name>
<keyword evidence="1" id="KW-0812">Transmembrane</keyword>
<evidence type="ECO:0000256" key="1">
    <source>
        <dbReference type="SAM" id="Phobius"/>
    </source>
</evidence>
<gene>
    <name evidence="2" type="ORF">H9914_03135</name>
</gene>
<organism evidence="2 3">
    <name type="scientific">Candidatus Blautia avicola</name>
    <dbReference type="NCBI Taxonomy" id="2838483"/>
    <lineage>
        <taxon>Bacteria</taxon>
        <taxon>Bacillati</taxon>
        <taxon>Bacillota</taxon>
        <taxon>Clostridia</taxon>
        <taxon>Lachnospirales</taxon>
        <taxon>Lachnospiraceae</taxon>
        <taxon>Blautia</taxon>
    </lineage>
</organism>
<keyword evidence="1" id="KW-0472">Membrane</keyword>
<dbReference type="EMBL" id="DWUY01000069">
    <property type="protein sequence ID" value="HJD27976.1"/>
    <property type="molecule type" value="Genomic_DNA"/>
</dbReference>
<dbReference type="Proteomes" id="UP000823892">
    <property type="component" value="Unassembled WGS sequence"/>
</dbReference>
<proteinExistence type="predicted"/>
<comment type="caution">
    <text evidence="2">The sequence shown here is derived from an EMBL/GenBank/DDBJ whole genome shotgun (WGS) entry which is preliminary data.</text>
</comment>
<feature type="transmembrane region" description="Helical" evidence="1">
    <location>
        <begin position="70"/>
        <end position="90"/>
    </location>
</feature>
<sequence length="257" mass="29056">MLIGAYIGISAAMILFLLIYLRPLTMRVFGQIHGCWGLMCLLLAGYYVVNIYLIPGFAGRSELATALKSANSLLMAGVYGLIVHLLGSLYREMEMRHNFSVMTLQLNGLQKRLADLQAAEEAVRVERHDLRHRLQTAQELVRQRRSREAFDFLEDAKKRLDEIRPSVWCRPPVLDAVFSACFSKAQRQDIKVVEEIALPDTLPVSEGELAVVLANALENAINANMELPKEKRDMLQGDKCSGDHDRNYEPLRWNGTL</sequence>
<accession>A0A9D2QV24</accession>